<dbReference type="InterPro" id="IPR011330">
    <property type="entry name" value="Glyco_hydro/deAcase_b/a-brl"/>
</dbReference>
<dbReference type="AlphaFoldDB" id="A0AA41Z0D5"/>
<name>A0AA41Z0D5_9HYPH</name>
<keyword evidence="2" id="KW-1185">Reference proteome</keyword>
<proteinExistence type="predicted"/>
<comment type="caution">
    <text evidence="1">The sequence shown here is derived from an EMBL/GenBank/DDBJ whole genome shotgun (WGS) entry which is preliminary data.</text>
</comment>
<dbReference type="Gene3D" id="3.20.20.370">
    <property type="entry name" value="Glycoside hydrolase/deacetylase"/>
    <property type="match status" value="1"/>
</dbReference>
<evidence type="ECO:0000313" key="1">
    <source>
        <dbReference type="EMBL" id="MCW6510582.1"/>
    </source>
</evidence>
<sequence>MLDRWAPVSAALDRAAESGRTIEVWLRDDDAVSSTAALDRLAALARSRQLPVLLAVIPQRADWNLADFIAAEPLFTPTQHGFSHTNHARAGERACEMGGDRPLTSVLDDVMRGRDKLAALFGRRHAHILVPPWNRVDPALLPHLPDARFCALSTFADAHAGNRDLPVLNSTLDIIDWRNGRRCHAEAKLVQRLSDLIDRPEPIGILTHHLVHDDEAWQFLDHAFGWLASHGSVRLTSADAILARRAVAADVVSRPPEI</sequence>
<dbReference type="Proteomes" id="UP001165667">
    <property type="component" value="Unassembled WGS sequence"/>
</dbReference>
<dbReference type="RefSeq" id="WP_282586954.1">
    <property type="nucleotide sequence ID" value="NZ_JAMOIM010000016.1"/>
</dbReference>
<protein>
    <submittedName>
        <fullName evidence="1">Polysaccharide deacetylase</fullName>
    </submittedName>
</protein>
<dbReference type="EMBL" id="JAMOIM010000016">
    <property type="protein sequence ID" value="MCW6510582.1"/>
    <property type="molecule type" value="Genomic_DNA"/>
</dbReference>
<organism evidence="1 2">
    <name type="scientific">Lichenifustis flavocetrariae</name>
    <dbReference type="NCBI Taxonomy" id="2949735"/>
    <lineage>
        <taxon>Bacteria</taxon>
        <taxon>Pseudomonadati</taxon>
        <taxon>Pseudomonadota</taxon>
        <taxon>Alphaproteobacteria</taxon>
        <taxon>Hyphomicrobiales</taxon>
        <taxon>Lichenihabitantaceae</taxon>
        <taxon>Lichenifustis</taxon>
    </lineage>
</organism>
<dbReference type="GO" id="GO:0005975">
    <property type="term" value="P:carbohydrate metabolic process"/>
    <property type="evidence" value="ECO:0007669"/>
    <property type="project" value="InterPro"/>
</dbReference>
<dbReference type="SUPFAM" id="SSF88713">
    <property type="entry name" value="Glycoside hydrolase/deacetylase"/>
    <property type="match status" value="1"/>
</dbReference>
<reference evidence="1" key="1">
    <citation type="submission" date="2022-05" db="EMBL/GenBank/DDBJ databases">
        <authorList>
            <person name="Pankratov T."/>
        </authorList>
    </citation>
    <scope>NUCLEOTIDE SEQUENCE</scope>
    <source>
        <strain evidence="1">BP6-180914</strain>
    </source>
</reference>
<gene>
    <name evidence="1" type="ORF">M8523_21415</name>
</gene>
<accession>A0AA41Z0D5</accession>
<evidence type="ECO:0000313" key="2">
    <source>
        <dbReference type="Proteomes" id="UP001165667"/>
    </source>
</evidence>